<accession>A0A6A5R7V6</accession>
<dbReference type="GeneID" id="54356066"/>
<dbReference type="Proteomes" id="UP000800082">
    <property type="component" value="Unassembled WGS sequence"/>
</dbReference>
<name>A0A6A5R7V6_9PLEO</name>
<dbReference type="EMBL" id="ML979005">
    <property type="protein sequence ID" value="KAF1923419.1"/>
    <property type="molecule type" value="Genomic_DNA"/>
</dbReference>
<evidence type="ECO:0008006" key="3">
    <source>
        <dbReference type="Google" id="ProtNLM"/>
    </source>
</evidence>
<organism evidence="1 2">
    <name type="scientific">Didymella exigua CBS 183.55</name>
    <dbReference type="NCBI Taxonomy" id="1150837"/>
    <lineage>
        <taxon>Eukaryota</taxon>
        <taxon>Fungi</taxon>
        <taxon>Dikarya</taxon>
        <taxon>Ascomycota</taxon>
        <taxon>Pezizomycotina</taxon>
        <taxon>Dothideomycetes</taxon>
        <taxon>Pleosporomycetidae</taxon>
        <taxon>Pleosporales</taxon>
        <taxon>Pleosporineae</taxon>
        <taxon>Didymellaceae</taxon>
        <taxon>Didymella</taxon>
    </lineage>
</organism>
<sequence length="53" mass="5656">MAIAAQFDLEVLQYDVVGAFLNAMITSEHPVVCDMPDGFKKPGLACNQGNNGD</sequence>
<protein>
    <recommendedName>
        <fullName evidence="3">Reverse transcriptase Ty1/copia-type domain-containing protein</fullName>
    </recommendedName>
</protein>
<dbReference type="AlphaFoldDB" id="A0A6A5R7V6"/>
<keyword evidence="2" id="KW-1185">Reference proteome</keyword>
<evidence type="ECO:0000313" key="2">
    <source>
        <dbReference type="Proteomes" id="UP000800082"/>
    </source>
</evidence>
<dbReference type="RefSeq" id="XP_033443672.1">
    <property type="nucleotide sequence ID" value="XM_033598399.1"/>
</dbReference>
<evidence type="ECO:0000313" key="1">
    <source>
        <dbReference type="EMBL" id="KAF1923419.1"/>
    </source>
</evidence>
<reference evidence="1" key="1">
    <citation type="journal article" date="2020" name="Stud. Mycol.">
        <title>101 Dothideomycetes genomes: a test case for predicting lifestyles and emergence of pathogens.</title>
        <authorList>
            <person name="Haridas S."/>
            <person name="Albert R."/>
            <person name="Binder M."/>
            <person name="Bloem J."/>
            <person name="Labutti K."/>
            <person name="Salamov A."/>
            <person name="Andreopoulos B."/>
            <person name="Baker S."/>
            <person name="Barry K."/>
            <person name="Bills G."/>
            <person name="Bluhm B."/>
            <person name="Cannon C."/>
            <person name="Castanera R."/>
            <person name="Culley D."/>
            <person name="Daum C."/>
            <person name="Ezra D."/>
            <person name="Gonzalez J."/>
            <person name="Henrissat B."/>
            <person name="Kuo A."/>
            <person name="Liang C."/>
            <person name="Lipzen A."/>
            <person name="Lutzoni F."/>
            <person name="Magnuson J."/>
            <person name="Mondo S."/>
            <person name="Nolan M."/>
            <person name="Ohm R."/>
            <person name="Pangilinan J."/>
            <person name="Park H.-J."/>
            <person name="Ramirez L."/>
            <person name="Alfaro M."/>
            <person name="Sun H."/>
            <person name="Tritt A."/>
            <person name="Yoshinaga Y."/>
            <person name="Zwiers L.-H."/>
            <person name="Turgeon B."/>
            <person name="Goodwin S."/>
            <person name="Spatafora J."/>
            <person name="Crous P."/>
            <person name="Grigoriev I."/>
        </authorList>
    </citation>
    <scope>NUCLEOTIDE SEQUENCE</scope>
    <source>
        <strain evidence="1">CBS 183.55</strain>
    </source>
</reference>
<dbReference type="OrthoDB" id="3943081at2759"/>
<gene>
    <name evidence="1" type="ORF">M421DRAFT_9654</name>
</gene>
<proteinExistence type="predicted"/>